<sequence>MFKNRYILALLVVLSGAFQSVKAKVVLPAVFSDHMVLQQKTNAAIWGKALPGMKISISTGWNEKKYTGIADTDGNWKIGVSTPSYGGPYDIKISDGELLVLKDILIGDVWICSGQSNMEMPLAGWGKIDNYEQEIAKADVPGIRLLQVKQMTANQPDAAVSVANGGWTACKPAIIAEFSATAYFFALEVNRKTKIPIGLIHTSWGGTIAEAWMSASVLKTMPDFKTAVLAVEDSAPTPAQQKNPNRPSVLYNAMIYPFIQFSIRGAIWYQGESNADRAYQYRELFPAMIKNWREKWAIGDFPFYFVQLANFKKKDEKPAASAWAELREAQLKTLALPHTGMATIIDVGLADDIHPKNKQEVGRRLALIALAQTYHQPVIYSGPLMQNQKIEKGKIRLSFKFADSGLQTKDGQTLKGFAIAGADQQFYWADAVIKGKEIIVSCKQVISPVAVRYDWGNNPEGNLYNSAGLPASPFRTDDWKGITYGKK</sequence>
<dbReference type="GO" id="GO:0001681">
    <property type="term" value="F:sialate O-acetylesterase activity"/>
    <property type="evidence" value="ECO:0007669"/>
    <property type="project" value="UniProtKB-EC"/>
</dbReference>
<dbReference type="AlphaFoldDB" id="A0A7X0JAU2"/>
<dbReference type="EMBL" id="JACHCC010000018">
    <property type="protein sequence ID" value="MBB6502991.1"/>
    <property type="molecule type" value="Genomic_DNA"/>
</dbReference>
<organism evidence="4 5">
    <name type="scientific">Pedobacter cryoconitis</name>
    <dbReference type="NCBI Taxonomy" id="188932"/>
    <lineage>
        <taxon>Bacteria</taxon>
        <taxon>Pseudomonadati</taxon>
        <taxon>Bacteroidota</taxon>
        <taxon>Sphingobacteriia</taxon>
        <taxon>Sphingobacteriales</taxon>
        <taxon>Sphingobacteriaceae</taxon>
        <taxon>Pedobacter</taxon>
    </lineage>
</organism>
<evidence type="ECO:0000256" key="2">
    <source>
        <dbReference type="SAM" id="SignalP"/>
    </source>
</evidence>
<feature type="chain" id="PRO_5030703269" evidence="2">
    <location>
        <begin position="24"/>
        <end position="487"/>
    </location>
</feature>
<dbReference type="GO" id="GO:0005975">
    <property type="term" value="P:carbohydrate metabolic process"/>
    <property type="evidence" value="ECO:0007669"/>
    <property type="project" value="TreeGrafter"/>
</dbReference>
<feature type="signal peptide" evidence="2">
    <location>
        <begin position="1"/>
        <end position="23"/>
    </location>
</feature>
<proteinExistence type="predicted"/>
<feature type="domain" description="Sialate O-acetylesterase" evidence="3">
    <location>
        <begin position="108"/>
        <end position="366"/>
    </location>
</feature>
<dbReference type="SUPFAM" id="SSF52266">
    <property type="entry name" value="SGNH hydrolase"/>
    <property type="match status" value="1"/>
</dbReference>
<dbReference type="RefSeq" id="WP_184629231.1">
    <property type="nucleotide sequence ID" value="NZ_JACHCC010000018.1"/>
</dbReference>
<dbReference type="EC" id="3.1.1.53" evidence="4"/>
<keyword evidence="1 4" id="KW-0378">Hydrolase</keyword>
<evidence type="ECO:0000313" key="5">
    <source>
        <dbReference type="Proteomes" id="UP000521017"/>
    </source>
</evidence>
<evidence type="ECO:0000313" key="4">
    <source>
        <dbReference type="EMBL" id="MBB6502991.1"/>
    </source>
</evidence>
<gene>
    <name evidence="4" type="ORF">HDF25_005177</name>
</gene>
<protein>
    <submittedName>
        <fullName evidence="4">Sialate O-acetylesterase</fullName>
        <ecNumber evidence="4">3.1.1.53</ecNumber>
    </submittedName>
</protein>
<comment type="caution">
    <text evidence="4">The sequence shown here is derived from an EMBL/GenBank/DDBJ whole genome shotgun (WGS) entry which is preliminary data.</text>
</comment>
<accession>A0A7X0JAU2</accession>
<dbReference type="PANTHER" id="PTHR22901">
    <property type="entry name" value="SIALATE O-ACETYLESTERASE"/>
    <property type="match status" value="1"/>
</dbReference>
<reference evidence="4 5" key="1">
    <citation type="submission" date="2020-08" db="EMBL/GenBank/DDBJ databases">
        <title>Genomic Encyclopedia of Type Strains, Phase IV (KMG-V): Genome sequencing to study the core and pangenomes of soil and plant-associated prokaryotes.</title>
        <authorList>
            <person name="Whitman W."/>
        </authorList>
    </citation>
    <scope>NUCLEOTIDE SEQUENCE [LARGE SCALE GENOMIC DNA]</scope>
    <source>
        <strain evidence="4 5">M2T3</strain>
    </source>
</reference>
<dbReference type="Pfam" id="PF03629">
    <property type="entry name" value="SASA"/>
    <property type="match status" value="1"/>
</dbReference>
<dbReference type="PANTHER" id="PTHR22901:SF0">
    <property type="entry name" value="SIALATE O-ACETYLESTERASE"/>
    <property type="match status" value="1"/>
</dbReference>
<evidence type="ECO:0000256" key="1">
    <source>
        <dbReference type="ARBA" id="ARBA00022801"/>
    </source>
</evidence>
<evidence type="ECO:0000259" key="3">
    <source>
        <dbReference type="Pfam" id="PF03629"/>
    </source>
</evidence>
<dbReference type="Proteomes" id="UP000521017">
    <property type="component" value="Unassembled WGS sequence"/>
</dbReference>
<dbReference type="InterPro" id="IPR036514">
    <property type="entry name" value="SGNH_hydro_sf"/>
</dbReference>
<name>A0A7X0JAU2_9SPHI</name>
<keyword evidence="2" id="KW-0732">Signal</keyword>
<dbReference type="InterPro" id="IPR005181">
    <property type="entry name" value="SASA"/>
</dbReference>
<dbReference type="Gene3D" id="3.40.50.1110">
    <property type="entry name" value="SGNH hydrolase"/>
    <property type="match status" value="1"/>
</dbReference>
<dbReference type="InterPro" id="IPR039329">
    <property type="entry name" value="SIAE"/>
</dbReference>